<evidence type="ECO:0000313" key="3">
    <source>
        <dbReference type="Proteomes" id="UP000011713"/>
    </source>
</evidence>
<dbReference type="InParanoid" id="M4BMA6"/>
<accession>M4BMA6</accession>
<dbReference type="Proteomes" id="UP000011713">
    <property type="component" value="Unassembled WGS sequence"/>
</dbReference>
<protein>
    <submittedName>
        <fullName evidence="2">Uncharacterized protein</fullName>
    </submittedName>
</protein>
<proteinExistence type="predicted"/>
<dbReference type="HOGENOM" id="CLU_684215_0_0_1"/>
<evidence type="ECO:0000256" key="1">
    <source>
        <dbReference type="SAM" id="MobiDB-lite"/>
    </source>
</evidence>
<organism evidence="2 3">
    <name type="scientific">Hyaloperonospora arabidopsidis (strain Emoy2)</name>
    <name type="common">Downy mildew agent</name>
    <name type="synonym">Peronospora arabidopsidis</name>
    <dbReference type="NCBI Taxonomy" id="559515"/>
    <lineage>
        <taxon>Eukaryota</taxon>
        <taxon>Sar</taxon>
        <taxon>Stramenopiles</taxon>
        <taxon>Oomycota</taxon>
        <taxon>Peronosporomycetes</taxon>
        <taxon>Peronosporales</taxon>
        <taxon>Peronosporaceae</taxon>
        <taxon>Hyaloperonospora</taxon>
    </lineage>
</organism>
<name>M4BMA6_HYAAE</name>
<reference evidence="3" key="1">
    <citation type="journal article" date="2010" name="Science">
        <title>Signatures of adaptation to obligate biotrophy in the Hyaloperonospora arabidopsidis genome.</title>
        <authorList>
            <person name="Baxter L."/>
            <person name="Tripathy S."/>
            <person name="Ishaque N."/>
            <person name="Boot N."/>
            <person name="Cabral A."/>
            <person name="Kemen E."/>
            <person name="Thines M."/>
            <person name="Ah-Fong A."/>
            <person name="Anderson R."/>
            <person name="Badejoko W."/>
            <person name="Bittner-Eddy P."/>
            <person name="Boore J.L."/>
            <person name="Chibucos M.C."/>
            <person name="Coates M."/>
            <person name="Dehal P."/>
            <person name="Delehaunty K."/>
            <person name="Dong S."/>
            <person name="Downton P."/>
            <person name="Dumas B."/>
            <person name="Fabro G."/>
            <person name="Fronick C."/>
            <person name="Fuerstenberg S.I."/>
            <person name="Fulton L."/>
            <person name="Gaulin E."/>
            <person name="Govers F."/>
            <person name="Hughes L."/>
            <person name="Humphray S."/>
            <person name="Jiang R.H."/>
            <person name="Judelson H."/>
            <person name="Kamoun S."/>
            <person name="Kyung K."/>
            <person name="Meijer H."/>
            <person name="Minx P."/>
            <person name="Morris P."/>
            <person name="Nelson J."/>
            <person name="Phuntumart V."/>
            <person name="Qutob D."/>
            <person name="Rehmany A."/>
            <person name="Rougon-Cardoso A."/>
            <person name="Ryden P."/>
            <person name="Torto-Alalibo T."/>
            <person name="Studholme D."/>
            <person name="Wang Y."/>
            <person name="Win J."/>
            <person name="Wood J."/>
            <person name="Clifton S.W."/>
            <person name="Rogers J."/>
            <person name="Van den Ackerveken G."/>
            <person name="Jones J.D."/>
            <person name="McDowell J.M."/>
            <person name="Beynon J."/>
            <person name="Tyler B.M."/>
        </authorList>
    </citation>
    <scope>NUCLEOTIDE SEQUENCE [LARGE SCALE GENOMIC DNA]</scope>
    <source>
        <strain evidence="3">Emoy2</strain>
    </source>
</reference>
<keyword evidence="3" id="KW-1185">Reference proteome</keyword>
<dbReference type="VEuPathDB" id="FungiDB:HpaG807543"/>
<feature type="region of interest" description="Disordered" evidence="1">
    <location>
        <begin position="169"/>
        <end position="227"/>
    </location>
</feature>
<feature type="region of interest" description="Disordered" evidence="1">
    <location>
        <begin position="28"/>
        <end position="47"/>
    </location>
</feature>
<dbReference type="EnsemblProtists" id="HpaT807543">
    <property type="protein sequence ID" value="HpaP807543"/>
    <property type="gene ID" value="HpaG807543"/>
</dbReference>
<dbReference type="OMA" id="PQWKTVE"/>
<dbReference type="EMBL" id="JH598412">
    <property type="status" value="NOT_ANNOTATED_CDS"/>
    <property type="molecule type" value="Genomic_DNA"/>
</dbReference>
<dbReference type="AlphaFoldDB" id="M4BMA6"/>
<feature type="region of interest" description="Disordered" evidence="1">
    <location>
        <begin position="316"/>
        <end position="340"/>
    </location>
</feature>
<reference evidence="2" key="2">
    <citation type="submission" date="2015-06" db="UniProtKB">
        <authorList>
            <consortium name="EnsemblProtists"/>
        </authorList>
    </citation>
    <scope>IDENTIFICATION</scope>
    <source>
        <strain evidence="2">Emoy2</strain>
    </source>
</reference>
<feature type="compositionally biased region" description="Polar residues" evidence="1">
    <location>
        <begin position="173"/>
        <end position="186"/>
    </location>
</feature>
<evidence type="ECO:0000313" key="2">
    <source>
        <dbReference type="EnsemblProtists" id="HpaP807543"/>
    </source>
</evidence>
<sequence length="355" mass="39578">MDESLEESFRKNLVERFLKRSRVESVNCEPNAWTTQEESEEKEDNRKMQLNSSFCANTMRDKVAPVGAGRADWMLHGAAFVVQEKALRRPQSSPNLTEQADDKMISHIFPDICPRELRIAEVKLWKCPWMGKDCLTSKKIETAPEMLEQLQNQTTDQDTEKSSDLAASPFTHAESSVPESASTTSEENGRCRTDVDDWVNQEDSAAKKMNNEIDATTDPSLLEEKEPRQLVPPATREWFSSEGLPPPVPPITRSPAPLWKAVESANGRSTSRVRKRPQLRLKLEDMPTPQQAEERAQRAATRLIAKRDAIEAAVVAAETSSGQSDFGDGPRSESGLQSLDGCTRLRTWPAAANGA</sequence>
<dbReference type="eggNOG" id="ENOG502S7YA">
    <property type="taxonomic scope" value="Eukaryota"/>
</dbReference>
<feature type="region of interest" description="Disordered" evidence="1">
    <location>
        <begin position="236"/>
        <end position="255"/>
    </location>
</feature>